<evidence type="ECO:0000256" key="17">
    <source>
        <dbReference type="ARBA" id="ARBA00025148"/>
    </source>
</evidence>
<keyword evidence="19" id="KW-1185">Reference proteome</keyword>
<comment type="subunit">
    <text evidence="6">Component of the CCR4-NOT complex, at least composed of CRR4 and CAF1 proteins.</text>
</comment>
<comment type="cofactor">
    <cofactor evidence="2">
        <name>a divalent metal cation</name>
        <dbReference type="ChEBI" id="CHEBI:60240"/>
    </cofactor>
</comment>
<evidence type="ECO:0000313" key="19">
    <source>
        <dbReference type="Proteomes" id="UP001231189"/>
    </source>
</evidence>
<keyword evidence="10" id="KW-0479">Metal-binding</keyword>
<dbReference type="GO" id="GO:0005737">
    <property type="term" value="C:cytoplasm"/>
    <property type="evidence" value="ECO:0007669"/>
    <property type="project" value="UniProtKB-SubCell"/>
</dbReference>
<evidence type="ECO:0000256" key="13">
    <source>
        <dbReference type="ARBA" id="ARBA00022884"/>
    </source>
</evidence>
<evidence type="ECO:0000313" key="18">
    <source>
        <dbReference type="EMBL" id="KAK1646622.1"/>
    </source>
</evidence>
<keyword evidence="15" id="KW-0804">Transcription</keyword>
<name>A0AAD8WA74_LOLMU</name>
<dbReference type="InterPro" id="IPR036397">
    <property type="entry name" value="RNaseH_sf"/>
</dbReference>
<accession>A0AAD8WA74</accession>
<keyword evidence="11" id="KW-0378">Hydrolase</keyword>
<keyword evidence="16" id="KW-0539">Nucleus</keyword>
<dbReference type="InterPro" id="IPR006941">
    <property type="entry name" value="RNase_CAF1"/>
</dbReference>
<evidence type="ECO:0000256" key="2">
    <source>
        <dbReference type="ARBA" id="ARBA00001968"/>
    </source>
</evidence>
<dbReference type="AlphaFoldDB" id="A0AAD8WA74"/>
<keyword evidence="8" id="KW-0963">Cytoplasm</keyword>
<dbReference type="Pfam" id="PF04857">
    <property type="entry name" value="CAF1"/>
    <property type="match status" value="1"/>
</dbReference>
<dbReference type="SUPFAM" id="SSF53098">
    <property type="entry name" value="Ribonuclease H-like"/>
    <property type="match status" value="1"/>
</dbReference>
<dbReference type="InterPro" id="IPR012337">
    <property type="entry name" value="RNaseH-like_sf"/>
</dbReference>
<evidence type="ECO:0000256" key="6">
    <source>
        <dbReference type="ARBA" id="ARBA00011757"/>
    </source>
</evidence>
<evidence type="ECO:0000256" key="9">
    <source>
        <dbReference type="ARBA" id="ARBA00022722"/>
    </source>
</evidence>
<comment type="similarity">
    <text evidence="5">Belongs to the CAF1 family.</text>
</comment>
<evidence type="ECO:0000256" key="8">
    <source>
        <dbReference type="ARBA" id="ARBA00022490"/>
    </source>
</evidence>
<reference evidence="18" key="1">
    <citation type="submission" date="2023-07" db="EMBL/GenBank/DDBJ databases">
        <title>A chromosome-level genome assembly of Lolium multiflorum.</title>
        <authorList>
            <person name="Chen Y."/>
            <person name="Copetti D."/>
            <person name="Kolliker R."/>
            <person name="Studer B."/>
        </authorList>
    </citation>
    <scope>NUCLEOTIDE SEQUENCE</scope>
    <source>
        <strain evidence="18">02402/16</strain>
        <tissue evidence="18">Leaf</tissue>
    </source>
</reference>
<evidence type="ECO:0000256" key="4">
    <source>
        <dbReference type="ARBA" id="ARBA00004496"/>
    </source>
</evidence>
<evidence type="ECO:0000256" key="15">
    <source>
        <dbReference type="ARBA" id="ARBA00023163"/>
    </source>
</evidence>
<dbReference type="InterPro" id="IPR039637">
    <property type="entry name" value="CNOT7/CNOT8/Pop2"/>
</dbReference>
<dbReference type="GO" id="GO:0003723">
    <property type="term" value="F:RNA binding"/>
    <property type="evidence" value="ECO:0007669"/>
    <property type="project" value="UniProtKB-KW"/>
</dbReference>
<evidence type="ECO:0000256" key="10">
    <source>
        <dbReference type="ARBA" id="ARBA00022723"/>
    </source>
</evidence>
<comment type="function">
    <text evidence="17">Ubiquitous transcription factor required for a diverse set of processes. It is a component of the CCR4 complex involved in the control of gene expression.</text>
</comment>
<gene>
    <name evidence="18" type="ORF">QYE76_064427</name>
</gene>
<dbReference type="Gene3D" id="3.30.420.10">
    <property type="entry name" value="Ribonuclease H-like superfamily/Ribonuclease H"/>
    <property type="match status" value="1"/>
</dbReference>
<evidence type="ECO:0000256" key="5">
    <source>
        <dbReference type="ARBA" id="ARBA00008372"/>
    </source>
</evidence>
<keyword evidence="13" id="KW-0694">RNA-binding</keyword>
<dbReference type="GO" id="GO:0030014">
    <property type="term" value="C:CCR4-NOT complex"/>
    <property type="evidence" value="ECO:0007669"/>
    <property type="project" value="InterPro"/>
</dbReference>
<keyword evidence="9" id="KW-0540">Nuclease</keyword>
<dbReference type="Proteomes" id="UP001231189">
    <property type="component" value="Unassembled WGS sequence"/>
</dbReference>
<comment type="caution">
    <text evidence="18">The sequence shown here is derived from an EMBL/GenBank/DDBJ whole genome shotgun (WGS) entry which is preliminary data.</text>
</comment>
<proteinExistence type="inferred from homology"/>
<comment type="subcellular location">
    <subcellularLocation>
        <location evidence="4">Cytoplasm</location>
    </subcellularLocation>
    <subcellularLocation>
        <location evidence="3">Nucleus</location>
    </subcellularLocation>
</comment>
<evidence type="ECO:0000256" key="11">
    <source>
        <dbReference type="ARBA" id="ARBA00022801"/>
    </source>
</evidence>
<organism evidence="18 19">
    <name type="scientific">Lolium multiflorum</name>
    <name type="common">Italian ryegrass</name>
    <name type="synonym">Lolium perenne subsp. multiflorum</name>
    <dbReference type="NCBI Taxonomy" id="4521"/>
    <lineage>
        <taxon>Eukaryota</taxon>
        <taxon>Viridiplantae</taxon>
        <taxon>Streptophyta</taxon>
        <taxon>Embryophyta</taxon>
        <taxon>Tracheophyta</taxon>
        <taxon>Spermatophyta</taxon>
        <taxon>Magnoliopsida</taxon>
        <taxon>Liliopsida</taxon>
        <taxon>Poales</taxon>
        <taxon>Poaceae</taxon>
        <taxon>BOP clade</taxon>
        <taxon>Pooideae</taxon>
        <taxon>Poodae</taxon>
        <taxon>Poeae</taxon>
        <taxon>Poeae Chloroplast Group 2 (Poeae type)</taxon>
        <taxon>Loliodinae</taxon>
        <taxon>Loliinae</taxon>
        <taxon>Lolium</taxon>
    </lineage>
</organism>
<evidence type="ECO:0000256" key="7">
    <source>
        <dbReference type="ARBA" id="ARBA00012161"/>
    </source>
</evidence>
<protein>
    <recommendedName>
        <fullName evidence="7">poly(A)-specific ribonuclease</fullName>
        <ecNumber evidence="7">3.1.13.4</ecNumber>
    </recommendedName>
</protein>
<dbReference type="EC" id="3.1.13.4" evidence="7"/>
<dbReference type="PANTHER" id="PTHR10797">
    <property type="entry name" value="CCR4-NOT TRANSCRIPTION COMPLEX SUBUNIT"/>
    <property type="match status" value="1"/>
</dbReference>
<keyword evidence="12" id="KW-0269">Exonuclease</keyword>
<evidence type="ECO:0000256" key="16">
    <source>
        <dbReference type="ARBA" id="ARBA00023242"/>
    </source>
</evidence>
<keyword evidence="14" id="KW-0805">Transcription regulation</keyword>
<evidence type="ECO:0000256" key="14">
    <source>
        <dbReference type="ARBA" id="ARBA00023015"/>
    </source>
</evidence>
<sequence length="276" mass="29966">MFPVCPPPPRFNHAVYMPPPHADVPVRPVWASNFDLESASLRSFAAGARYVAVNVQYPGLVHLPGKDHNALTDEQRYALLKANVDALKPIQVGIAVRDRHGMSCAWEFNLSDFRRLADPHDVNSIAYLAGRGLNVDTLAQHGVDARSIGAMLLSSGLIGPESGLTWITYTGAYHVAYLLKILTGGDPLPPDEGKFVGAVRQFLGEQVYDVARMAADCPALPVGLERIAAHLGFHPPWASPRLAAAAGLRALLVFERLEQGEFGGNVERYKGRLQGM</sequence>
<dbReference type="GO" id="GO:0005634">
    <property type="term" value="C:nucleus"/>
    <property type="evidence" value="ECO:0007669"/>
    <property type="project" value="UniProtKB-SubCell"/>
</dbReference>
<evidence type="ECO:0000256" key="1">
    <source>
        <dbReference type="ARBA" id="ARBA00001663"/>
    </source>
</evidence>
<dbReference type="GO" id="GO:0004535">
    <property type="term" value="F:poly(A)-specific ribonuclease activity"/>
    <property type="evidence" value="ECO:0007669"/>
    <property type="project" value="UniProtKB-EC"/>
</dbReference>
<comment type="catalytic activity">
    <reaction evidence="1">
        <text>Exonucleolytic cleavage of poly(A) to 5'-AMP.</text>
        <dbReference type="EC" id="3.1.13.4"/>
    </reaction>
</comment>
<evidence type="ECO:0000256" key="12">
    <source>
        <dbReference type="ARBA" id="ARBA00022839"/>
    </source>
</evidence>
<dbReference type="GO" id="GO:0046872">
    <property type="term" value="F:metal ion binding"/>
    <property type="evidence" value="ECO:0007669"/>
    <property type="project" value="UniProtKB-KW"/>
</dbReference>
<dbReference type="EMBL" id="JAUUTY010000004">
    <property type="protein sequence ID" value="KAK1646622.1"/>
    <property type="molecule type" value="Genomic_DNA"/>
</dbReference>
<evidence type="ECO:0000256" key="3">
    <source>
        <dbReference type="ARBA" id="ARBA00004123"/>
    </source>
</evidence>